<name>A0A8S1H948_9PELO</name>
<gene>
    <name evidence="2" type="ORF">CAUJ_LOCUS6967</name>
</gene>
<dbReference type="AlphaFoldDB" id="A0A8S1H948"/>
<protein>
    <submittedName>
        <fullName evidence="2">Uncharacterized protein</fullName>
    </submittedName>
</protein>
<comment type="caution">
    <text evidence="2">The sequence shown here is derived from an EMBL/GenBank/DDBJ whole genome shotgun (WGS) entry which is preliminary data.</text>
</comment>
<keyword evidence="3" id="KW-1185">Reference proteome</keyword>
<evidence type="ECO:0000313" key="3">
    <source>
        <dbReference type="Proteomes" id="UP000835052"/>
    </source>
</evidence>
<feature type="region of interest" description="Disordered" evidence="1">
    <location>
        <begin position="204"/>
        <end position="257"/>
    </location>
</feature>
<sequence length="257" mass="28119">MSVEEALERGRLLTEALMQVERNFRRCTQILTNLESRVEAATHLAVTTGLTSRRHRLRRIMIIRDACHGECLQLLREVTIAQSSLNDFVSSHQHLGPDFLFGMLEMRRPMLQLDDDMEEAQVQPNAEDVEPEEPSLEAENIEAELNVSQIDPQPRGEATQEVQSPHETDPLLTQSTTDAVTAIGTAASELPVATSEAAVVISESGIDTDGEVDDTKGLRGQAEDTNPAVGEKMEVPEERGGLSDCENVAPPKGVPST</sequence>
<organism evidence="2 3">
    <name type="scientific">Caenorhabditis auriculariae</name>
    <dbReference type="NCBI Taxonomy" id="2777116"/>
    <lineage>
        <taxon>Eukaryota</taxon>
        <taxon>Metazoa</taxon>
        <taxon>Ecdysozoa</taxon>
        <taxon>Nematoda</taxon>
        <taxon>Chromadorea</taxon>
        <taxon>Rhabditida</taxon>
        <taxon>Rhabditina</taxon>
        <taxon>Rhabditomorpha</taxon>
        <taxon>Rhabditoidea</taxon>
        <taxon>Rhabditidae</taxon>
        <taxon>Peloderinae</taxon>
        <taxon>Caenorhabditis</taxon>
    </lineage>
</organism>
<dbReference type="Proteomes" id="UP000835052">
    <property type="component" value="Unassembled WGS sequence"/>
</dbReference>
<feature type="region of interest" description="Disordered" evidence="1">
    <location>
        <begin position="150"/>
        <end position="171"/>
    </location>
</feature>
<reference evidence="2" key="1">
    <citation type="submission" date="2020-10" db="EMBL/GenBank/DDBJ databases">
        <authorList>
            <person name="Kikuchi T."/>
        </authorList>
    </citation>
    <scope>NUCLEOTIDE SEQUENCE</scope>
    <source>
        <strain evidence="2">NKZ352</strain>
    </source>
</reference>
<feature type="compositionally biased region" description="Basic and acidic residues" evidence="1">
    <location>
        <begin position="231"/>
        <end position="241"/>
    </location>
</feature>
<proteinExistence type="predicted"/>
<dbReference type="EMBL" id="CAJGYM010000019">
    <property type="protein sequence ID" value="CAD6191048.1"/>
    <property type="molecule type" value="Genomic_DNA"/>
</dbReference>
<evidence type="ECO:0000256" key="1">
    <source>
        <dbReference type="SAM" id="MobiDB-lite"/>
    </source>
</evidence>
<accession>A0A8S1H948</accession>
<evidence type="ECO:0000313" key="2">
    <source>
        <dbReference type="EMBL" id="CAD6191048.1"/>
    </source>
</evidence>